<sequence length="91" mass="10012">MLLEIVSPEGHMFKGEVTVVTVPGVDGEFQMLDNHANIVSILNEGTVKIEANSFADANYSSKLQLKDKQLVLPIKSGTLEMKDNRIIILVD</sequence>
<dbReference type="EMBL" id="BMJE01000004">
    <property type="protein sequence ID" value="GGB78543.1"/>
    <property type="molecule type" value="Genomic_DNA"/>
</dbReference>
<evidence type="ECO:0000256" key="7">
    <source>
        <dbReference type="ARBA" id="ARBA00023196"/>
    </source>
</evidence>
<keyword evidence="5" id="KW-0406">Ion transport</keyword>
<dbReference type="Gene3D" id="2.60.15.10">
    <property type="entry name" value="F0F1 ATP synthase delta/epsilon subunit, N-terminal"/>
    <property type="match status" value="1"/>
</dbReference>
<protein>
    <recommendedName>
        <fullName evidence="8">ATP synthase F1 complex delta/epsilon subunit N-terminal domain-containing protein</fullName>
    </recommendedName>
</protein>
<comment type="function">
    <text evidence="1">Produces ATP from ADP in the presence of a proton gradient across the membrane.</text>
</comment>
<dbReference type="InterPro" id="IPR036771">
    <property type="entry name" value="ATPsynth_dsu/esu_N"/>
</dbReference>
<keyword evidence="7" id="KW-0139">CF(1)</keyword>
<dbReference type="Pfam" id="PF02823">
    <property type="entry name" value="ATP-synt_DE_N"/>
    <property type="match status" value="1"/>
</dbReference>
<accession>A0ABQ1JXJ6</accession>
<reference evidence="10" key="1">
    <citation type="journal article" date="2019" name="Int. J. Syst. Evol. Microbiol.">
        <title>The Global Catalogue of Microorganisms (GCM) 10K type strain sequencing project: providing services to taxonomists for standard genome sequencing and annotation.</title>
        <authorList>
            <consortium name="The Broad Institute Genomics Platform"/>
            <consortium name="The Broad Institute Genome Sequencing Center for Infectious Disease"/>
            <person name="Wu L."/>
            <person name="Ma J."/>
        </authorList>
    </citation>
    <scope>NUCLEOTIDE SEQUENCE [LARGE SCALE GENOMIC DNA]</scope>
    <source>
        <strain evidence="10">CGMCC 1.15461</strain>
    </source>
</reference>
<name>A0ABQ1JXJ6_9FLAO</name>
<keyword evidence="4" id="KW-0813">Transport</keyword>
<feature type="domain" description="ATP synthase F1 complex delta/epsilon subunit N-terminal" evidence="8">
    <location>
        <begin position="3"/>
        <end position="91"/>
    </location>
</feature>
<comment type="similarity">
    <text evidence="3">Belongs to the ATPase epsilon chain family.</text>
</comment>
<dbReference type="SUPFAM" id="SSF51344">
    <property type="entry name" value="Epsilon subunit of F1F0-ATP synthase N-terminal domain"/>
    <property type="match status" value="1"/>
</dbReference>
<organism evidence="9 10">
    <name type="scientific">Flavobacterium suaedae</name>
    <dbReference type="NCBI Taxonomy" id="1767027"/>
    <lineage>
        <taxon>Bacteria</taxon>
        <taxon>Pseudomonadati</taxon>
        <taxon>Bacteroidota</taxon>
        <taxon>Flavobacteriia</taxon>
        <taxon>Flavobacteriales</taxon>
        <taxon>Flavobacteriaceae</taxon>
        <taxon>Flavobacterium</taxon>
    </lineage>
</organism>
<evidence type="ECO:0000256" key="4">
    <source>
        <dbReference type="ARBA" id="ARBA00022448"/>
    </source>
</evidence>
<keyword evidence="10" id="KW-1185">Reference proteome</keyword>
<keyword evidence="6" id="KW-0472">Membrane</keyword>
<evidence type="ECO:0000313" key="10">
    <source>
        <dbReference type="Proteomes" id="UP000615760"/>
    </source>
</evidence>
<keyword evidence="7" id="KW-0066">ATP synthesis</keyword>
<dbReference type="InterPro" id="IPR020546">
    <property type="entry name" value="ATP_synth_F1_dsu/esu_N"/>
</dbReference>
<proteinExistence type="inferred from homology"/>
<dbReference type="InterPro" id="IPR001469">
    <property type="entry name" value="ATP_synth_F1_dsu/esu"/>
</dbReference>
<evidence type="ECO:0000256" key="5">
    <source>
        <dbReference type="ARBA" id="ARBA00023065"/>
    </source>
</evidence>
<gene>
    <name evidence="9" type="ORF">GCM10007424_18360</name>
</gene>
<evidence type="ECO:0000256" key="3">
    <source>
        <dbReference type="ARBA" id="ARBA00005712"/>
    </source>
</evidence>
<dbReference type="RefSeq" id="WP_188620982.1">
    <property type="nucleotide sequence ID" value="NZ_BMJE01000004.1"/>
</dbReference>
<comment type="subcellular location">
    <subcellularLocation>
        <location evidence="2">Endomembrane system</location>
        <topology evidence="2">Peripheral membrane protein</topology>
    </subcellularLocation>
</comment>
<comment type="caution">
    <text evidence="9">The sequence shown here is derived from an EMBL/GenBank/DDBJ whole genome shotgun (WGS) entry which is preliminary data.</text>
</comment>
<dbReference type="Proteomes" id="UP000615760">
    <property type="component" value="Unassembled WGS sequence"/>
</dbReference>
<evidence type="ECO:0000313" key="9">
    <source>
        <dbReference type="EMBL" id="GGB78543.1"/>
    </source>
</evidence>
<evidence type="ECO:0000256" key="2">
    <source>
        <dbReference type="ARBA" id="ARBA00004184"/>
    </source>
</evidence>
<evidence type="ECO:0000259" key="8">
    <source>
        <dbReference type="Pfam" id="PF02823"/>
    </source>
</evidence>
<dbReference type="CDD" id="cd12152">
    <property type="entry name" value="F1-ATPase_delta"/>
    <property type="match status" value="1"/>
</dbReference>
<evidence type="ECO:0000256" key="1">
    <source>
        <dbReference type="ARBA" id="ARBA00003543"/>
    </source>
</evidence>
<evidence type="ECO:0000256" key="6">
    <source>
        <dbReference type="ARBA" id="ARBA00023136"/>
    </source>
</evidence>